<dbReference type="EMBL" id="BMQK01000028">
    <property type="protein sequence ID" value="GGQ88182.1"/>
    <property type="molecule type" value="Genomic_DNA"/>
</dbReference>
<accession>A0A918BRC7</accession>
<reference evidence="2" key="2">
    <citation type="submission" date="2020-09" db="EMBL/GenBank/DDBJ databases">
        <authorList>
            <person name="Sun Q."/>
            <person name="Ohkuma M."/>
        </authorList>
    </citation>
    <scope>NUCLEOTIDE SEQUENCE</scope>
    <source>
        <strain evidence="2">JCM 3131</strain>
    </source>
</reference>
<evidence type="ECO:0000313" key="2">
    <source>
        <dbReference type="EMBL" id="GGQ88182.1"/>
    </source>
</evidence>
<comment type="caution">
    <text evidence="2">The sequence shown here is derived from an EMBL/GenBank/DDBJ whole genome shotgun (WGS) entry which is preliminary data.</text>
</comment>
<reference evidence="2" key="1">
    <citation type="journal article" date="2014" name="Int. J. Syst. Evol. Microbiol.">
        <title>Complete genome sequence of Corynebacterium casei LMG S-19264T (=DSM 44701T), isolated from a smear-ripened cheese.</title>
        <authorList>
            <consortium name="US DOE Joint Genome Institute (JGI-PGF)"/>
            <person name="Walter F."/>
            <person name="Albersmeier A."/>
            <person name="Kalinowski J."/>
            <person name="Ruckert C."/>
        </authorList>
    </citation>
    <scope>NUCLEOTIDE SEQUENCE</scope>
    <source>
        <strain evidence="2">JCM 3131</strain>
    </source>
</reference>
<feature type="region of interest" description="Disordered" evidence="1">
    <location>
        <begin position="28"/>
        <end position="53"/>
    </location>
</feature>
<gene>
    <name evidence="2" type="ORF">GCM10010145_67010</name>
</gene>
<feature type="compositionally biased region" description="Low complexity" evidence="1">
    <location>
        <begin position="28"/>
        <end position="39"/>
    </location>
</feature>
<dbReference type="RefSeq" id="WP_189220652.1">
    <property type="nucleotide sequence ID" value="NZ_BMQK01000028.1"/>
</dbReference>
<sequence>MIADTVGAAPALVHHCSDTKEQAVEAATAAASAPVMDAPKAVEESPSTGSAPA</sequence>
<evidence type="ECO:0000256" key="1">
    <source>
        <dbReference type="SAM" id="MobiDB-lite"/>
    </source>
</evidence>
<dbReference type="Proteomes" id="UP000620156">
    <property type="component" value="Unassembled WGS sequence"/>
</dbReference>
<evidence type="ECO:0000313" key="3">
    <source>
        <dbReference type="Proteomes" id="UP000620156"/>
    </source>
</evidence>
<keyword evidence="3" id="KW-1185">Reference proteome</keyword>
<name>A0A918BRC7_9ACTN</name>
<dbReference type="AlphaFoldDB" id="A0A918BRC7"/>
<proteinExistence type="predicted"/>
<organism evidence="2 3">
    <name type="scientific">Streptomyces ruber</name>
    <dbReference type="NCBI Taxonomy" id="83378"/>
    <lineage>
        <taxon>Bacteria</taxon>
        <taxon>Bacillati</taxon>
        <taxon>Actinomycetota</taxon>
        <taxon>Actinomycetes</taxon>
        <taxon>Kitasatosporales</taxon>
        <taxon>Streptomycetaceae</taxon>
        <taxon>Streptomyces</taxon>
    </lineage>
</organism>
<protein>
    <submittedName>
        <fullName evidence="2">Uncharacterized protein</fullName>
    </submittedName>
</protein>